<dbReference type="KEGG" id="ckh:LVJ77_04380"/>
<evidence type="ECO:0000313" key="3">
    <source>
        <dbReference type="Proteomes" id="UP000831534"/>
    </source>
</evidence>
<feature type="transmembrane region" description="Helical" evidence="1">
    <location>
        <begin position="54"/>
        <end position="78"/>
    </location>
</feature>
<feature type="transmembrane region" description="Helical" evidence="1">
    <location>
        <begin position="21"/>
        <end position="39"/>
    </location>
</feature>
<accession>A0A8T9MY61</accession>
<sequence length="510" mass="58397">MTGKINFWQKFKIFSDSQTDKLLVLLCIASILWCIWAFWDTLPIRLWQIDKPTLSIIFLCLTAILMLWRWFVNIVQYFEKFKYLSRTVQVLLSSLASMVILSGLGFGGYLGKDALPATLVVLVVSAPVAFTVWRFRDENQSKDINLKEFQKISEWVTGAHFGEAEKEKHTQKFSGSPENGELPLSERSREYHQTAENKLALHTFSKRDGAVGLQIAAVYNLLPFYRGDYGRDFEKPAVHLLLSAWKVLQHDILQQLEQTDDLEKQKEWIGKLHERADTPLGQAITRVLLACGHDKKPLLHRHKELLRGICLSGMNFQLSGLEREILKNKLFYKQNLCGAQLQGIYGASQFSFSNSILCNVNFLGSVLIKINFSYSELIDANFSGTELPMVNFSNSVLDEVDFKGTFLEKANFLFISKNPFLANNLLDSDNLLGSIISDGVFFEYELKTRLALQEKGLIIFCKGNQKIIQYLVFKAIKYGFQTKFSSVDIPYFIDLEQTRAANPDWEIWIK</sequence>
<organism evidence="2 3">
    <name type="scientific">Conchiformibius kuhniae</name>
    <dbReference type="NCBI Taxonomy" id="211502"/>
    <lineage>
        <taxon>Bacteria</taxon>
        <taxon>Pseudomonadati</taxon>
        <taxon>Pseudomonadota</taxon>
        <taxon>Betaproteobacteria</taxon>
        <taxon>Neisseriales</taxon>
        <taxon>Neisseriaceae</taxon>
        <taxon>Conchiformibius</taxon>
    </lineage>
</organism>
<dbReference type="AlphaFoldDB" id="A0A8T9MY61"/>
<evidence type="ECO:0000313" key="2">
    <source>
        <dbReference type="EMBL" id="UOP05418.1"/>
    </source>
</evidence>
<protein>
    <submittedName>
        <fullName evidence="2">Pentapeptide repeat-containing protein</fullName>
    </submittedName>
</protein>
<dbReference type="RefSeq" id="WP_084165989.1">
    <property type="nucleotide sequence ID" value="NZ_CP091521.1"/>
</dbReference>
<keyword evidence="3" id="KW-1185">Reference proteome</keyword>
<reference evidence="2" key="1">
    <citation type="journal article" date="2022" name="Res Sq">
        <title>Evolution of multicellular longitudinally dividing oral cavity symbionts (Neisseriaceae).</title>
        <authorList>
            <person name="Nyongesa S."/>
            <person name="Weber P."/>
            <person name="Bernet E."/>
            <person name="Pullido F."/>
            <person name="Nieckarz M."/>
            <person name="Delaby M."/>
            <person name="Nieves C."/>
            <person name="Viehboeck T."/>
            <person name="Krause N."/>
            <person name="Rivera-Millot A."/>
            <person name="Nakamura A."/>
            <person name="Vischer N."/>
            <person name="VanNieuwenhze M."/>
            <person name="Brun Y."/>
            <person name="Cava F."/>
            <person name="Bulgheresi S."/>
            <person name="Veyrier F."/>
        </authorList>
    </citation>
    <scope>NUCLEOTIDE SEQUENCE</scope>
    <source>
        <strain evidence="2">17694</strain>
    </source>
</reference>
<keyword evidence="1" id="KW-0812">Transmembrane</keyword>
<dbReference type="InterPro" id="IPR001646">
    <property type="entry name" value="5peptide_repeat"/>
</dbReference>
<proteinExistence type="predicted"/>
<dbReference type="InterPro" id="IPR018247">
    <property type="entry name" value="EF_Hand_1_Ca_BS"/>
</dbReference>
<dbReference type="SUPFAM" id="SSF141571">
    <property type="entry name" value="Pentapeptide repeat-like"/>
    <property type="match status" value="1"/>
</dbReference>
<feature type="transmembrane region" description="Helical" evidence="1">
    <location>
        <begin position="115"/>
        <end position="133"/>
    </location>
</feature>
<gene>
    <name evidence="2" type="ORF">LVJ77_04380</name>
</gene>
<dbReference type="PROSITE" id="PS00018">
    <property type="entry name" value="EF_HAND_1"/>
    <property type="match status" value="1"/>
</dbReference>
<feature type="transmembrane region" description="Helical" evidence="1">
    <location>
        <begin position="90"/>
        <end position="109"/>
    </location>
</feature>
<dbReference type="EMBL" id="CP091521">
    <property type="protein sequence ID" value="UOP05418.1"/>
    <property type="molecule type" value="Genomic_DNA"/>
</dbReference>
<evidence type="ECO:0000256" key="1">
    <source>
        <dbReference type="SAM" id="Phobius"/>
    </source>
</evidence>
<name>A0A8T9MY61_9NEIS</name>
<dbReference type="Pfam" id="PF00805">
    <property type="entry name" value="Pentapeptide"/>
    <property type="match status" value="1"/>
</dbReference>
<keyword evidence="1" id="KW-0472">Membrane</keyword>
<keyword evidence="1" id="KW-1133">Transmembrane helix</keyword>
<reference evidence="2" key="2">
    <citation type="submission" date="2024-09" db="EMBL/GenBank/DDBJ databases">
        <authorList>
            <person name="Veyrier F.J."/>
        </authorList>
    </citation>
    <scope>NUCLEOTIDE SEQUENCE</scope>
    <source>
        <strain evidence="2">17694</strain>
    </source>
</reference>
<dbReference type="Proteomes" id="UP000831534">
    <property type="component" value="Chromosome"/>
</dbReference>
<dbReference type="Gene3D" id="2.160.20.80">
    <property type="entry name" value="E3 ubiquitin-protein ligase SopA"/>
    <property type="match status" value="1"/>
</dbReference>